<feature type="domain" description="Protein kinase" evidence="14">
    <location>
        <begin position="583"/>
        <end position="950"/>
    </location>
</feature>
<evidence type="ECO:0000256" key="13">
    <source>
        <dbReference type="SAM" id="MobiDB-lite"/>
    </source>
</evidence>
<comment type="catalytic activity">
    <reaction evidence="9">
        <text>L-seryl-[protein] + ATP = O-phospho-L-seryl-[protein] + ADP + H(+)</text>
        <dbReference type="Rhea" id="RHEA:17989"/>
        <dbReference type="Rhea" id="RHEA-COMP:9863"/>
        <dbReference type="Rhea" id="RHEA-COMP:11604"/>
        <dbReference type="ChEBI" id="CHEBI:15378"/>
        <dbReference type="ChEBI" id="CHEBI:29999"/>
        <dbReference type="ChEBI" id="CHEBI:30616"/>
        <dbReference type="ChEBI" id="CHEBI:83421"/>
        <dbReference type="ChEBI" id="CHEBI:456216"/>
        <dbReference type="EC" id="2.7.11.1"/>
    </reaction>
</comment>
<dbReference type="InterPro" id="IPR011009">
    <property type="entry name" value="Kinase-like_dom_sf"/>
</dbReference>
<evidence type="ECO:0000256" key="5">
    <source>
        <dbReference type="ARBA" id="ARBA00022777"/>
    </source>
</evidence>
<dbReference type="GO" id="GO:0005524">
    <property type="term" value="F:ATP binding"/>
    <property type="evidence" value="ECO:0007669"/>
    <property type="project" value="UniProtKB-UniRule"/>
</dbReference>
<dbReference type="Pfam" id="PF13393">
    <property type="entry name" value="tRNA-synt_His"/>
    <property type="match status" value="1"/>
</dbReference>
<dbReference type="PROSITE" id="PS00108">
    <property type="entry name" value="PROTEIN_KINASE_ST"/>
    <property type="match status" value="1"/>
</dbReference>
<dbReference type="PROSITE" id="PS50011">
    <property type="entry name" value="PROTEIN_KINASE_DOM"/>
    <property type="match status" value="2"/>
</dbReference>
<accession>A0A1L9SNQ1</accession>
<dbReference type="InterPro" id="IPR000719">
    <property type="entry name" value="Prot_kinase_dom"/>
</dbReference>
<dbReference type="GO" id="GO:0005634">
    <property type="term" value="C:nucleus"/>
    <property type="evidence" value="ECO:0007669"/>
    <property type="project" value="TreeGrafter"/>
</dbReference>
<keyword evidence="17" id="KW-1185">Reference proteome</keyword>
<feature type="region of interest" description="Disordered" evidence="13">
    <location>
        <begin position="697"/>
        <end position="734"/>
    </location>
</feature>
<evidence type="ECO:0000256" key="1">
    <source>
        <dbReference type="ARBA" id="ARBA00012513"/>
    </source>
</evidence>
<dbReference type="Gene3D" id="3.10.110.10">
    <property type="entry name" value="Ubiquitin Conjugating Enzyme"/>
    <property type="match status" value="1"/>
</dbReference>
<evidence type="ECO:0000256" key="6">
    <source>
        <dbReference type="ARBA" id="ARBA00022840"/>
    </source>
</evidence>
<dbReference type="Proteomes" id="UP000184188">
    <property type="component" value="Unassembled WGS sequence"/>
</dbReference>
<dbReference type="RefSeq" id="XP_022583399.1">
    <property type="nucleotide sequence ID" value="XM_022728935.1"/>
</dbReference>
<protein>
    <recommendedName>
        <fullName evidence="1">non-specific serine/threonine protein kinase</fullName>
        <ecNumber evidence="1">2.7.11.1</ecNumber>
    </recommendedName>
</protein>
<dbReference type="GO" id="GO:0009893">
    <property type="term" value="P:positive regulation of metabolic process"/>
    <property type="evidence" value="ECO:0007669"/>
    <property type="project" value="UniProtKB-ARBA"/>
</dbReference>
<dbReference type="Gene3D" id="3.40.50.800">
    <property type="entry name" value="Anticodon-binding domain"/>
    <property type="match status" value="1"/>
</dbReference>
<dbReference type="InterPro" id="IPR017441">
    <property type="entry name" value="Protein_kinase_ATP_BS"/>
</dbReference>
<dbReference type="InterPro" id="IPR041715">
    <property type="entry name" value="HisRS-like_core"/>
</dbReference>
<dbReference type="FunFam" id="3.30.200.20:FF:000379">
    <property type="entry name" value="eIF-2-alpha kinase GCN2"/>
    <property type="match status" value="1"/>
</dbReference>
<dbReference type="GO" id="GO:0005737">
    <property type="term" value="C:cytoplasm"/>
    <property type="evidence" value="ECO:0007669"/>
    <property type="project" value="TreeGrafter"/>
</dbReference>
<feature type="binding site" evidence="11">
    <location>
        <begin position="589"/>
        <end position="597"/>
    </location>
    <ligand>
        <name>ATP</name>
        <dbReference type="ChEBI" id="CHEBI:30616"/>
    </ligand>
</feature>
<feature type="active site" description="Proton acceptor" evidence="10">
    <location>
        <position position="797"/>
    </location>
</feature>
<dbReference type="Gene3D" id="3.30.930.10">
    <property type="entry name" value="Bira Bifunctional Protein, Domain 2"/>
    <property type="match status" value="1"/>
</dbReference>
<organism evidence="16 17">
    <name type="scientific">Penicilliopsis zonata CBS 506.65</name>
    <dbReference type="NCBI Taxonomy" id="1073090"/>
    <lineage>
        <taxon>Eukaryota</taxon>
        <taxon>Fungi</taxon>
        <taxon>Dikarya</taxon>
        <taxon>Ascomycota</taxon>
        <taxon>Pezizomycotina</taxon>
        <taxon>Eurotiomycetes</taxon>
        <taxon>Eurotiomycetidae</taxon>
        <taxon>Eurotiales</taxon>
        <taxon>Aspergillaceae</taxon>
        <taxon>Penicilliopsis</taxon>
    </lineage>
</organism>
<dbReference type="InterPro" id="IPR008271">
    <property type="entry name" value="Ser/Thr_kinase_AS"/>
</dbReference>
<dbReference type="GO" id="GO:0000077">
    <property type="term" value="P:DNA damage checkpoint signaling"/>
    <property type="evidence" value="ECO:0007669"/>
    <property type="project" value="InterPro"/>
</dbReference>
<dbReference type="SUPFAM" id="SSF54495">
    <property type="entry name" value="UBC-like"/>
    <property type="match status" value="1"/>
</dbReference>
<evidence type="ECO:0000256" key="8">
    <source>
        <dbReference type="ARBA" id="ARBA00047899"/>
    </source>
</evidence>
<evidence type="ECO:0000256" key="12">
    <source>
        <dbReference type="PROSITE-ProRule" id="PRU10141"/>
    </source>
</evidence>
<feature type="binding site" evidence="12">
    <location>
        <position position="613"/>
    </location>
    <ligand>
        <name>ATP</name>
        <dbReference type="ChEBI" id="CHEBI:30616"/>
    </ligand>
</feature>
<evidence type="ECO:0000256" key="10">
    <source>
        <dbReference type="PIRSR" id="PIRSR000660-1"/>
    </source>
</evidence>
<evidence type="ECO:0000259" key="15">
    <source>
        <dbReference type="PROSITE" id="PS50908"/>
    </source>
</evidence>
<dbReference type="InterPro" id="IPR036621">
    <property type="entry name" value="Anticodon-bd_dom_sf"/>
</dbReference>
<feature type="binding site" evidence="11">
    <location>
        <position position="612"/>
    </location>
    <ligand>
        <name>ATP</name>
        <dbReference type="ChEBI" id="CHEBI:30616"/>
    </ligand>
</feature>
<comment type="catalytic activity">
    <reaction evidence="8">
        <text>L-threonyl-[protein] + ATP = O-phospho-L-threonyl-[protein] + ADP + H(+)</text>
        <dbReference type="Rhea" id="RHEA:46608"/>
        <dbReference type="Rhea" id="RHEA-COMP:11060"/>
        <dbReference type="Rhea" id="RHEA-COMP:11605"/>
        <dbReference type="ChEBI" id="CHEBI:15378"/>
        <dbReference type="ChEBI" id="CHEBI:30013"/>
        <dbReference type="ChEBI" id="CHEBI:30616"/>
        <dbReference type="ChEBI" id="CHEBI:61977"/>
        <dbReference type="ChEBI" id="CHEBI:456216"/>
        <dbReference type="EC" id="2.7.11.1"/>
    </reaction>
</comment>
<feature type="region of interest" description="Disordered" evidence="13">
    <location>
        <begin position="1444"/>
        <end position="1469"/>
    </location>
</feature>
<dbReference type="VEuPathDB" id="FungiDB:ASPZODRAFT_60637"/>
<keyword evidence="5" id="KW-0418">Kinase</keyword>
<feature type="compositionally biased region" description="Low complexity" evidence="13">
    <location>
        <begin position="28"/>
        <end position="42"/>
    </location>
</feature>
<evidence type="ECO:0000256" key="2">
    <source>
        <dbReference type="ARBA" id="ARBA00022527"/>
    </source>
</evidence>
<feature type="region of interest" description="Disordered" evidence="13">
    <location>
        <begin position="443"/>
        <end position="469"/>
    </location>
</feature>
<evidence type="ECO:0000256" key="9">
    <source>
        <dbReference type="ARBA" id="ARBA00048679"/>
    </source>
</evidence>
<keyword evidence="6 11" id="KW-0067">ATP-binding</keyword>
<sequence length="1596" mass="180977">MPHKQKKNQNAVSKGSPRANKQRPSMDLPLAHPPALATTTTTTNYQEIHQNEVEALRSIYGEDFEDAEQRRSAWQQSSEVAFKLHLRASSNVDVRIMLLVDLPTTYPKTVPNITVEKLEDLRLGAQARIKEILRNKPKTLLGSEMIYEIAVSIQDVLEDAAQARAQDKDLPSLEEERIEQETAAIQRAELERQEELRKQEAATAEEERELQQQLEDKMRQRTRARKSRRKSHASGMDADAFLDSSVENPGAISFDPPLIMNDAHKQPFAFRAVYGKTLLQSSEGHDTFTVRPVVSESRPHAPLLVLKEILLLDKGCGFPVFKEQMRSSEDKLEALKRLRHPNLVDFVGFKIHRPLEPGEFDGSWRIYVLLEYANKGSLSELLDIVGTIAVENIRSWMIQLLEALEFYHRSGFVHGSIDCGCVFLFRNQAGGINVKLQARVEDSLPNSPGDKRDLTTSKSPFWLPPELTQEGTPPTMKTDVWDLGIVFLQMAFGKDILVRYTSANALMGTLGLSAPLQDLLHEIFKPDPKKRPTAFQLQPSEFFRVNAPLISRTSASNSISIPRRPRLDSQSGLPALSRYSQDFDEAGHLGRGGFGQVVKARNKLDGRFYAVKKISQNSTAALKDTLSEIMLLSRLNHPYVVRYYTAWLEEDWRHIEEDAISTTEGDFICSHEQGEFGYSTGGLDFISSSGYPKIEFGVDSDEENDGTPSTLERREDTTESYRTDSGVGTEISRTRSGSQGRLVTTILYIQMEYCEKHTLRDLIKNGLYDDIDGSWRLFRQILDGLSHIHSHGIIHRDLKPDNIFIDVANNPRIGDFGLATSGQFMTAVRSSSAANFDGNLTRSLGTTYYVAPEMKSGFSGQYNEKVDMYSLGVIFFEMCYPLPTGMERDQMLRSIREKNHVLPPMFDQSEKVVQGQIVESLLNHIPSQRPSASEILQSGRIPLQVEEETFRRAIVHLLSDPTSPDYKKILSAIFSQSPKKFEDIAWDMESRGSPAANELLIQGLVKERLVSIFRKHGAVESPRQMLFPRSQHYENGVRLLDSSGNLLQLPFDLTLPNARAIPRQDASLEKTFAFGTVYRESPHGGQPRTHREVDFDIVSHNTLDLALKEAEVIKVLDEIIEEMPPLRSASMCFLINHSDLLQIIMEFCRITPSQIPRVKETISKLNIGKWTMQKIRSELRNPAIGVASTSLDDLARFDFKDSPKQTHKRLQAIMEGTEFAERLTPIFARLSILANYLKGFNVKRKIYINPLGSLNDKFFRGSVLFQCVFDSKRRDVFAAGGRYDRLVQEFCPKILSSHSQARAVGFNLSWDKLSSLMIEYLDFMFKSSIRHPELEATQFWKARRCDVLVASFDASVLRTTGIKIVQDLWQHEISAELAVDASSLEELLSKYKDHNHSWIVIAKQDSKERGFKIRSLIRKEEFDLRSSELIPWLRTEMRARMPREASLDYSKQPKLLGPSDSSSAHNERTTDVRILVPQHRSKKTNRRNIVESALLRSREVAEKALEGPVVAIDTRDDVLEAIRDTRLSDPDSWRTVIQNSPLTERKYLGQVHDLLLDLASESHGVGDSTEGFTNAFIYNYRTGSCQYYDLGHAPHR</sequence>
<dbReference type="Pfam" id="PF05773">
    <property type="entry name" value="RWD"/>
    <property type="match status" value="1"/>
</dbReference>
<dbReference type="Gene3D" id="3.30.200.20">
    <property type="entry name" value="Phosphorylase Kinase, domain 1"/>
    <property type="match status" value="1"/>
</dbReference>
<dbReference type="PANTHER" id="PTHR11042:SF136">
    <property type="entry name" value="EIF-2-ALPHA KINASE GCN2"/>
    <property type="match status" value="1"/>
</dbReference>
<dbReference type="FunFam" id="3.40.50.800:FF:000009">
    <property type="entry name" value="Eukaryotic translation initiation factor 2-alpha kinase"/>
    <property type="match status" value="1"/>
</dbReference>
<feature type="domain" description="Protein kinase" evidence="14">
    <location>
        <begin position="277"/>
        <end position="543"/>
    </location>
</feature>
<dbReference type="GeneID" id="34615399"/>
<dbReference type="SMART" id="SM00591">
    <property type="entry name" value="RWD"/>
    <property type="match status" value="1"/>
</dbReference>
<evidence type="ECO:0000313" key="17">
    <source>
        <dbReference type="Proteomes" id="UP000184188"/>
    </source>
</evidence>
<dbReference type="CDD" id="cd14046">
    <property type="entry name" value="STKc_EIF2AK4_GCN2_rpt2"/>
    <property type="match status" value="1"/>
</dbReference>
<evidence type="ECO:0000313" key="16">
    <source>
        <dbReference type="EMBL" id="OJJ48889.1"/>
    </source>
</evidence>
<feature type="compositionally biased region" description="Basic residues" evidence="13">
    <location>
        <begin position="220"/>
        <end position="232"/>
    </location>
</feature>
<dbReference type="GO" id="GO:0004694">
    <property type="term" value="F:eukaryotic translation initiation factor 2alpha kinase activity"/>
    <property type="evidence" value="ECO:0007669"/>
    <property type="project" value="InterPro"/>
</dbReference>
<feature type="region of interest" description="Disordered" evidence="13">
    <location>
        <begin position="194"/>
        <end position="238"/>
    </location>
</feature>
<dbReference type="InterPro" id="IPR016255">
    <property type="entry name" value="Gcn2"/>
</dbReference>
<comment type="similarity">
    <text evidence="7">Belongs to the protein kinase superfamily. Ser/Thr protein kinase family. GCN2 subfamily.</text>
</comment>
<dbReference type="CDD" id="cd14012">
    <property type="entry name" value="PK_eIF2AK_GCN2_rpt1"/>
    <property type="match status" value="1"/>
</dbReference>
<name>A0A1L9SNQ1_9EURO</name>
<feature type="region of interest" description="Disordered" evidence="13">
    <location>
        <begin position="1"/>
        <end position="42"/>
    </location>
</feature>
<dbReference type="STRING" id="1073090.A0A1L9SNQ1"/>
<feature type="compositionally biased region" description="Basic and acidic residues" evidence="13">
    <location>
        <begin position="711"/>
        <end position="722"/>
    </location>
</feature>
<gene>
    <name evidence="16" type="ORF">ASPZODRAFT_60637</name>
</gene>
<dbReference type="PANTHER" id="PTHR11042">
    <property type="entry name" value="EUKARYOTIC TRANSLATION INITIATION FACTOR 2-ALPHA KINASE EIF2-ALPHA KINASE -RELATED"/>
    <property type="match status" value="1"/>
</dbReference>
<dbReference type="InterPro" id="IPR024435">
    <property type="entry name" value="HisRS-related_dom"/>
</dbReference>
<evidence type="ECO:0000256" key="7">
    <source>
        <dbReference type="ARBA" id="ARBA00037982"/>
    </source>
</evidence>
<dbReference type="FunFam" id="3.30.930.10:FF:000074">
    <property type="entry name" value="Serine/threonine-protein kinase gcn2"/>
    <property type="match status" value="1"/>
</dbReference>
<evidence type="ECO:0000256" key="3">
    <source>
        <dbReference type="ARBA" id="ARBA00022679"/>
    </source>
</evidence>
<dbReference type="InterPro" id="IPR016135">
    <property type="entry name" value="UBQ-conjugating_enzyme/RWD"/>
</dbReference>
<dbReference type="CDD" id="cd23823">
    <property type="entry name" value="RWD_GCN2"/>
    <property type="match status" value="1"/>
</dbReference>
<dbReference type="InterPro" id="IPR045864">
    <property type="entry name" value="aa-tRNA-synth_II/BPL/LPL"/>
</dbReference>
<evidence type="ECO:0000259" key="14">
    <source>
        <dbReference type="PROSITE" id="PS50011"/>
    </source>
</evidence>
<reference evidence="17" key="1">
    <citation type="journal article" date="2017" name="Genome Biol.">
        <title>Comparative genomics reveals high biological diversity and specific adaptations in the industrially and medically important fungal genus Aspergillus.</title>
        <authorList>
            <person name="de Vries R.P."/>
            <person name="Riley R."/>
            <person name="Wiebenga A."/>
            <person name="Aguilar-Osorio G."/>
            <person name="Amillis S."/>
            <person name="Uchima C.A."/>
            <person name="Anderluh G."/>
            <person name="Asadollahi M."/>
            <person name="Askin M."/>
            <person name="Barry K."/>
            <person name="Battaglia E."/>
            <person name="Bayram O."/>
            <person name="Benocci T."/>
            <person name="Braus-Stromeyer S.A."/>
            <person name="Caldana C."/>
            <person name="Canovas D."/>
            <person name="Cerqueira G.C."/>
            <person name="Chen F."/>
            <person name="Chen W."/>
            <person name="Choi C."/>
            <person name="Clum A."/>
            <person name="Dos Santos R.A."/>
            <person name="Damasio A.R."/>
            <person name="Diallinas G."/>
            <person name="Emri T."/>
            <person name="Fekete E."/>
            <person name="Flipphi M."/>
            <person name="Freyberg S."/>
            <person name="Gallo A."/>
            <person name="Gournas C."/>
            <person name="Habgood R."/>
            <person name="Hainaut M."/>
            <person name="Harispe M.L."/>
            <person name="Henrissat B."/>
            <person name="Hilden K.S."/>
            <person name="Hope R."/>
            <person name="Hossain A."/>
            <person name="Karabika E."/>
            <person name="Karaffa L."/>
            <person name="Karanyi Z."/>
            <person name="Krasevec N."/>
            <person name="Kuo A."/>
            <person name="Kusch H."/>
            <person name="LaButti K."/>
            <person name="Lagendijk E.L."/>
            <person name="Lapidus A."/>
            <person name="Levasseur A."/>
            <person name="Lindquist E."/>
            <person name="Lipzen A."/>
            <person name="Logrieco A.F."/>
            <person name="MacCabe A."/>
            <person name="Maekelae M.R."/>
            <person name="Malavazi I."/>
            <person name="Melin P."/>
            <person name="Meyer V."/>
            <person name="Mielnichuk N."/>
            <person name="Miskei M."/>
            <person name="Molnar A.P."/>
            <person name="Mule G."/>
            <person name="Ngan C.Y."/>
            <person name="Orejas M."/>
            <person name="Orosz E."/>
            <person name="Ouedraogo J.P."/>
            <person name="Overkamp K.M."/>
            <person name="Park H.-S."/>
            <person name="Perrone G."/>
            <person name="Piumi F."/>
            <person name="Punt P.J."/>
            <person name="Ram A.F."/>
            <person name="Ramon A."/>
            <person name="Rauscher S."/>
            <person name="Record E."/>
            <person name="Riano-Pachon D.M."/>
            <person name="Robert V."/>
            <person name="Roehrig J."/>
            <person name="Ruller R."/>
            <person name="Salamov A."/>
            <person name="Salih N.S."/>
            <person name="Samson R.A."/>
            <person name="Sandor E."/>
            <person name="Sanguinetti M."/>
            <person name="Schuetze T."/>
            <person name="Sepcic K."/>
            <person name="Shelest E."/>
            <person name="Sherlock G."/>
            <person name="Sophianopoulou V."/>
            <person name="Squina F.M."/>
            <person name="Sun H."/>
            <person name="Susca A."/>
            <person name="Todd R.B."/>
            <person name="Tsang A."/>
            <person name="Unkles S.E."/>
            <person name="van de Wiele N."/>
            <person name="van Rossen-Uffink D."/>
            <person name="Oliveira J.V."/>
            <person name="Vesth T.C."/>
            <person name="Visser J."/>
            <person name="Yu J.-H."/>
            <person name="Zhou M."/>
            <person name="Andersen M.R."/>
            <person name="Archer D.B."/>
            <person name="Baker S.E."/>
            <person name="Benoit I."/>
            <person name="Brakhage A.A."/>
            <person name="Braus G.H."/>
            <person name="Fischer R."/>
            <person name="Frisvad J.C."/>
            <person name="Goldman G.H."/>
            <person name="Houbraken J."/>
            <person name="Oakley B."/>
            <person name="Pocsi I."/>
            <person name="Scazzocchio C."/>
            <person name="Seiboth B."/>
            <person name="vanKuyk P.A."/>
            <person name="Wortman J."/>
            <person name="Dyer P.S."/>
            <person name="Grigoriev I.V."/>
        </authorList>
    </citation>
    <scope>NUCLEOTIDE SEQUENCE [LARGE SCALE GENOMIC DNA]</scope>
    <source>
        <strain evidence="17">CBS 506.65</strain>
    </source>
</reference>
<dbReference type="Gene3D" id="1.10.510.10">
    <property type="entry name" value="Transferase(Phosphotransferase) domain 1"/>
    <property type="match status" value="2"/>
</dbReference>
<evidence type="ECO:0000256" key="4">
    <source>
        <dbReference type="ARBA" id="ARBA00022741"/>
    </source>
</evidence>
<dbReference type="InterPro" id="IPR050339">
    <property type="entry name" value="CC_SR_Kinase"/>
</dbReference>
<proteinExistence type="inferred from homology"/>
<dbReference type="FunFam" id="3.10.110.10:FF:000050">
    <property type="entry name" value="eIF-2-alpha kinase GCN2"/>
    <property type="match status" value="1"/>
</dbReference>
<keyword evidence="2" id="KW-0723">Serine/threonine-protein kinase</keyword>
<dbReference type="SMART" id="SM00220">
    <property type="entry name" value="S_TKc"/>
    <property type="match status" value="2"/>
</dbReference>
<dbReference type="PIRSF" id="PIRSF000660">
    <property type="entry name" value="Ser/Thr_PK_GCN2"/>
    <property type="match status" value="1"/>
</dbReference>
<dbReference type="EMBL" id="KV878338">
    <property type="protein sequence ID" value="OJJ48889.1"/>
    <property type="molecule type" value="Genomic_DNA"/>
</dbReference>
<dbReference type="SUPFAM" id="SSF55681">
    <property type="entry name" value="Class II aaRS and biotin synthetases"/>
    <property type="match status" value="1"/>
</dbReference>
<evidence type="ECO:0000256" key="11">
    <source>
        <dbReference type="PIRSR" id="PIRSR000660-2"/>
    </source>
</evidence>
<dbReference type="Pfam" id="PF00069">
    <property type="entry name" value="Pkinase"/>
    <property type="match status" value="3"/>
</dbReference>
<dbReference type="PROSITE" id="PS00107">
    <property type="entry name" value="PROTEIN_KINASE_ATP"/>
    <property type="match status" value="1"/>
</dbReference>
<dbReference type="SUPFAM" id="SSF56112">
    <property type="entry name" value="Protein kinase-like (PK-like)"/>
    <property type="match status" value="2"/>
</dbReference>
<dbReference type="FunFam" id="1.10.510.10:FF:000821">
    <property type="entry name" value="Serine/threonine-protein kinase gcn2"/>
    <property type="match status" value="1"/>
</dbReference>
<dbReference type="OrthoDB" id="341578at2759"/>
<dbReference type="PROSITE" id="PS50908">
    <property type="entry name" value="RWD"/>
    <property type="match status" value="1"/>
</dbReference>
<keyword evidence="3" id="KW-0808">Transferase</keyword>
<dbReference type="Pfam" id="PF12745">
    <property type="entry name" value="HGTP_anticodon2"/>
    <property type="match status" value="1"/>
</dbReference>
<keyword evidence="4 11" id="KW-0547">Nucleotide-binding</keyword>
<dbReference type="InterPro" id="IPR006575">
    <property type="entry name" value="RWD_dom"/>
</dbReference>
<feature type="domain" description="RWD" evidence="15">
    <location>
        <begin position="51"/>
        <end position="160"/>
    </location>
</feature>
<dbReference type="EC" id="2.7.11.1" evidence="1"/>